<dbReference type="GO" id="GO:0046718">
    <property type="term" value="P:symbiont entry into host cell"/>
    <property type="evidence" value="ECO:0007669"/>
    <property type="project" value="UniProtKB-KW"/>
</dbReference>
<keyword evidence="3" id="KW-1048">Host nucleus</keyword>
<keyword evidence="9" id="KW-1185">Reference proteome</keyword>
<comment type="similarity">
    <text evidence="1">Belongs to the adenoviridae histone-like nucleoprotein family.</text>
</comment>
<dbReference type="EMBL" id="U40839">
    <property type="protein sequence ID" value="AAA84976.1"/>
    <property type="molecule type" value="Genomic_DNA"/>
</dbReference>
<reference evidence="8 9" key="2">
    <citation type="journal article" date="1996" name="Gene">
        <title>Nucleotide sequence of ovine adenovirus tripartite leader sequence and homologues of the IVa2, DNA polymerase and terminal proteins.</title>
        <authorList>
            <person name="Vrati S."/>
            <person name="Brookes D.E."/>
            <person name="Boyle D.B."/>
            <person name="Both G.W."/>
        </authorList>
    </citation>
    <scope>NUCLEOTIDE SEQUENCE [LARGE SCALE GENOMIC DNA]</scope>
    <source>
        <strain evidence="8 9">OAV287</strain>
    </source>
</reference>
<evidence type="ECO:0000313" key="9">
    <source>
        <dbReference type="Proteomes" id="UP000008089"/>
    </source>
</evidence>
<dbReference type="GO" id="GO:0019028">
    <property type="term" value="C:viral capsid"/>
    <property type="evidence" value="ECO:0007669"/>
    <property type="project" value="InterPro"/>
</dbReference>
<proteinExistence type="inferred from homology"/>
<evidence type="ECO:0000256" key="3">
    <source>
        <dbReference type="ARBA" id="ARBA00022562"/>
    </source>
</evidence>
<reference evidence="8 9" key="5">
    <citation type="journal article" date="1998" name="Virology">
        <title>Identification of transcripts and promoter regions of ovine adenovirus OAV287.</title>
        <authorList>
            <person name="Khatri A."/>
            <person name="Both G.W."/>
        </authorList>
    </citation>
    <scope>NUCLEOTIDE SEQUENCE [LARGE SCALE GENOMIC DNA]</scope>
    <source>
        <strain evidence="8 9">OAV287</strain>
    </source>
</reference>
<reference evidence="8 9" key="3">
    <citation type="journal article" date="1996" name="Virology">
        <title>Unique genome arrangement of an ovine adenovirus: identification of new proteins and proteinase cleavage sites.</title>
        <authorList>
            <person name="Vrati S."/>
            <person name="Brookes D.E."/>
            <person name="Strike P."/>
            <person name="Khatri A."/>
            <person name="Boyle D.B."/>
            <person name="Both G.W."/>
        </authorList>
    </citation>
    <scope>NUCLEOTIDE SEQUENCE [LARGE SCALE GENOMIC DNA]</scope>
    <source>
        <strain evidence="8 9">OAV287</strain>
    </source>
</reference>
<sequence length="111" mass="12874">MSILVSPSDNTGWGIGTSSMRATGLKFSKKQPVRVRPYYRAQWGQLNARTSLEKLKTKLKYYEKLYRDRLKRKTVVPKKKRSPTSPADRLKKYLKAVSQIKAFNRARRAAQ</sequence>
<protein>
    <submittedName>
        <fullName evidence="8">PVII</fullName>
    </submittedName>
</protein>
<dbReference type="OrthoDB" id="28265at10239"/>
<evidence type="ECO:0000256" key="6">
    <source>
        <dbReference type="ARBA" id="ARBA00023125"/>
    </source>
</evidence>
<dbReference type="Pfam" id="PF03228">
    <property type="entry name" value="Adeno_VII"/>
    <property type="match status" value="1"/>
</dbReference>
<dbReference type="GO" id="GO:0043657">
    <property type="term" value="C:host cell"/>
    <property type="evidence" value="ECO:0007669"/>
    <property type="project" value="GOC"/>
</dbReference>
<evidence type="ECO:0000256" key="7">
    <source>
        <dbReference type="ARBA" id="ARBA00023296"/>
    </source>
</evidence>
<reference evidence="8 9" key="1">
    <citation type="journal article" date="1995" name="Virology">
        <title>Sequence of ovine adenovirus homologs for 100K hexon assembly, 33K, pVIII, and fiber genes: early region E3 is not in the expected location.</title>
        <authorList>
            <person name="Vrati S."/>
            <person name="Boyle D."/>
            <person name="Kocherhans R."/>
            <person name="Both G.W."/>
        </authorList>
    </citation>
    <scope>NUCLEOTIDE SEQUENCE [LARGE SCALE GENOMIC DNA]</scope>
    <source>
        <strain evidence="8 9">OAV287</strain>
    </source>
</reference>
<name>Q83902_ADEO7</name>
<keyword evidence="7" id="KW-1160">Virus entry into host cell</keyword>
<dbReference type="InterPro" id="IPR004912">
    <property type="entry name" value="Adeno_VII"/>
</dbReference>
<keyword evidence="4" id="KW-0946">Virion</keyword>
<dbReference type="Proteomes" id="UP000008089">
    <property type="component" value="Segment"/>
</dbReference>
<evidence type="ECO:0000313" key="8">
    <source>
        <dbReference type="EMBL" id="AAA84976.1"/>
    </source>
</evidence>
<keyword evidence="6" id="KW-0238">DNA-binding</keyword>
<evidence type="ECO:0000256" key="5">
    <source>
        <dbReference type="ARBA" id="ARBA00022921"/>
    </source>
</evidence>
<dbReference type="GeneID" id="949188"/>
<dbReference type="RefSeq" id="NP_659520.1">
    <property type="nucleotide sequence ID" value="NC_004037.2"/>
</dbReference>
<keyword evidence="5" id="KW-0426">Late protein</keyword>
<reference evidence="8 9" key="4">
    <citation type="journal article" date="1997" name="Virology">
        <title>Construction of ovine adenovirus recombinants by gene insertion or deletion of related terminal region sequences.</title>
        <authorList>
            <person name="Xu Z.Z."/>
            <person name="Hyatt A."/>
            <person name="Boyle D.B."/>
            <person name="Both G.W."/>
        </authorList>
    </citation>
    <scope>NUCLEOTIDE SEQUENCE [LARGE SCALE GENOMIC DNA]</scope>
    <source>
        <strain evidence="8 9">OAV287</strain>
    </source>
</reference>
<evidence type="ECO:0000256" key="1">
    <source>
        <dbReference type="ARBA" id="ARBA00005746"/>
    </source>
</evidence>
<dbReference type="GO" id="GO:0075732">
    <property type="term" value="P:viral penetration into host nucleus"/>
    <property type="evidence" value="ECO:0007669"/>
    <property type="project" value="UniProtKB-KW"/>
</dbReference>
<dbReference type="KEGG" id="vg:949188"/>
<organism evidence="8 9">
    <name type="scientific">Ovine adenovirus D serotype 7 (isolate OAV287)</name>
    <name type="common">OAdV-7</name>
    <name type="synonym">Ovine adenovirus 7</name>
    <dbReference type="NCBI Taxonomy" id="114430"/>
    <lineage>
        <taxon>Viruses</taxon>
        <taxon>Varidnaviria</taxon>
        <taxon>Bamfordvirae</taxon>
        <taxon>Preplasmiviricota</taxon>
        <taxon>Polisuviricotina</taxon>
        <taxon>Pharingeaviricetes</taxon>
        <taxon>Rowavirales</taxon>
        <taxon>Adenoviridae</taxon>
        <taxon>Barthadenovirus</taxon>
        <taxon>Barthadenovirus ovis</taxon>
        <taxon>Ovine adenovirus D</taxon>
    </lineage>
</organism>
<accession>Q83902</accession>
<organismHost>
    <name type="scientific">Ovis aries</name>
    <name type="common">Sheep</name>
    <dbReference type="NCBI Taxonomy" id="9940"/>
</organismHost>
<keyword evidence="2" id="KW-1163">Viral penetration into host nucleus</keyword>
<evidence type="ECO:0000256" key="2">
    <source>
        <dbReference type="ARBA" id="ARBA00022524"/>
    </source>
</evidence>
<evidence type="ECO:0000256" key="4">
    <source>
        <dbReference type="ARBA" id="ARBA00022844"/>
    </source>
</evidence>
<dbReference type="GO" id="GO:0003677">
    <property type="term" value="F:DNA binding"/>
    <property type="evidence" value="ECO:0007669"/>
    <property type="project" value="UniProtKB-KW"/>
</dbReference>